<dbReference type="SMART" id="SM00342">
    <property type="entry name" value="HTH_ARAC"/>
    <property type="match status" value="1"/>
</dbReference>
<dbReference type="InterPro" id="IPR020449">
    <property type="entry name" value="Tscrpt_reg_AraC-type_HTH"/>
</dbReference>
<keyword evidence="1" id="KW-0805">Transcription regulation</keyword>
<dbReference type="Pfam" id="PF12833">
    <property type="entry name" value="HTH_18"/>
    <property type="match status" value="1"/>
</dbReference>
<dbReference type="GO" id="GO:0005829">
    <property type="term" value="C:cytosol"/>
    <property type="evidence" value="ECO:0007669"/>
    <property type="project" value="TreeGrafter"/>
</dbReference>
<dbReference type="AlphaFoldDB" id="A0A7U8C8E1"/>
<dbReference type="RefSeq" id="WP_007022705.1">
    <property type="nucleotide sequence ID" value="NZ_CH724127.1"/>
</dbReference>
<proteinExistence type="predicted"/>
<dbReference type="PROSITE" id="PS01124">
    <property type="entry name" value="HTH_ARAC_FAMILY_2"/>
    <property type="match status" value="1"/>
</dbReference>
<dbReference type="GO" id="GO:0000976">
    <property type="term" value="F:transcription cis-regulatory region binding"/>
    <property type="evidence" value="ECO:0007669"/>
    <property type="project" value="TreeGrafter"/>
</dbReference>
<dbReference type="PANTHER" id="PTHR47894">
    <property type="entry name" value="HTH-TYPE TRANSCRIPTIONAL REGULATOR GADX"/>
    <property type="match status" value="1"/>
</dbReference>
<dbReference type="GO" id="GO:0003700">
    <property type="term" value="F:DNA-binding transcription factor activity"/>
    <property type="evidence" value="ECO:0007669"/>
    <property type="project" value="InterPro"/>
</dbReference>
<evidence type="ECO:0000259" key="4">
    <source>
        <dbReference type="PROSITE" id="PS01124"/>
    </source>
</evidence>
<keyword evidence="6" id="KW-1185">Reference proteome</keyword>
<dbReference type="InterPro" id="IPR018060">
    <property type="entry name" value="HTH_AraC"/>
</dbReference>
<evidence type="ECO:0000313" key="5">
    <source>
        <dbReference type="EMBL" id="EAR61970.1"/>
    </source>
</evidence>
<organism evidence="5 6">
    <name type="scientific">Neptuniibacter caesariensis</name>
    <dbReference type="NCBI Taxonomy" id="207954"/>
    <lineage>
        <taxon>Bacteria</taxon>
        <taxon>Pseudomonadati</taxon>
        <taxon>Pseudomonadota</taxon>
        <taxon>Gammaproteobacteria</taxon>
        <taxon>Oceanospirillales</taxon>
        <taxon>Oceanospirillaceae</taxon>
        <taxon>Neptuniibacter</taxon>
    </lineage>
</organism>
<comment type="caution">
    <text evidence="5">The sequence shown here is derived from an EMBL/GenBank/DDBJ whole genome shotgun (WGS) entry which is preliminary data.</text>
</comment>
<dbReference type="Pfam" id="PF12625">
    <property type="entry name" value="Arabinose_bd"/>
    <property type="match status" value="1"/>
</dbReference>
<dbReference type="PRINTS" id="PR00032">
    <property type="entry name" value="HTHARAC"/>
</dbReference>
<name>A0A7U8C8E1_NEPCE</name>
<dbReference type="PANTHER" id="PTHR47894:SF1">
    <property type="entry name" value="HTH-TYPE TRANSCRIPTIONAL REGULATOR VQSM"/>
    <property type="match status" value="1"/>
</dbReference>
<dbReference type="Proteomes" id="UP000002171">
    <property type="component" value="Unassembled WGS sequence"/>
</dbReference>
<evidence type="ECO:0000313" key="6">
    <source>
        <dbReference type="Proteomes" id="UP000002171"/>
    </source>
</evidence>
<sequence>MSKPHNSAEHMTLTSTVIGGWSVAVGRALDAIGCDGDALLHEAGVDLEERFNCEARFNADHTRRLWQLALAETKQEDIGLQVARFVCPTTFHALGFSLWASNSLSEALKRMVRFEVLLNDGCHLHLDSEQGLLHFSMDVKQSEGKDLVAAEGVDYFLGAVVKMFRDMSAPSFAPIKATLTRARPDNPTCWDDFFNCPVEFSAQRNQLVFDRTTLHETLPTGNTSLAEQNDKLVEAYLHKMQLNDICGQVRSCLIELMPLGITTMDGVSQALSIPPRTLQYKLSQQGTTLQELRDNIREELARQYLQHSRQPFTQIAYSLGFSDPAHFNRAFKRWTGETPTAYRRRTSE</sequence>
<keyword evidence="3" id="KW-0804">Transcription</keyword>
<protein>
    <submittedName>
        <fullName evidence="5">Transcriptional regulator, AraC family protein</fullName>
    </submittedName>
</protein>
<dbReference type="InterPro" id="IPR009057">
    <property type="entry name" value="Homeodomain-like_sf"/>
</dbReference>
<dbReference type="EMBL" id="AAOW01000005">
    <property type="protein sequence ID" value="EAR61970.1"/>
    <property type="molecule type" value="Genomic_DNA"/>
</dbReference>
<dbReference type="Gene3D" id="1.10.10.60">
    <property type="entry name" value="Homeodomain-like"/>
    <property type="match status" value="1"/>
</dbReference>
<dbReference type="InterPro" id="IPR032687">
    <property type="entry name" value="AraC-type_N"/>
</dbReference>
<gene>
    <name evidence="5" type="ORF">MED92_03443</name>
</gene>
<dbReference type="OrthoDB" id="5722175at2"/>
<feature type="domain" description="HTH araC/xylS-type" evidence="4">
    <location>
        <begin position="243"/>
        <end position="345"/>
    </location>
</feature>
<evidence type="ECO:0000256" key="2">
    <source>
        <dbReference type="ARBA" id="ARBA00023125"/>
    </source>
</evidence>
<dbReference type="SUPFAM" id="SSF46689">
    <property type="entry name" value="Homeodomain-like"/>
    <property type="match status" value="1"/>
</dbReference>
<keyword evidence="2" id="KW-0238">DNA-binding</keyword>
<accession>A0A7U8C8E1</accession>
<evidence type="ECO:0000256" key="1">
    <source>
        <dbReference type="ARBA" id="ARBA00023015"/>
    </source>
</evidence>
<reference evidence="5 6" key="1">
    <citation type="submission" date="2006-02" db="EMBL/GenBank/DDBJ databases">
        <authorList>
            <person name="Pinhassi J."/>
            <person name="Pedros-Alio C."/>
            <person name="Ferriera S."/>
            <person name="Johnson J."/>
            <person name="Kravitz S."/>
            <person name="Halpern A."/>
            <person name="Remington K."/>
            <person name="Beeson K."/>
            <person name="Tran B."/>
            <person name="Rogers Y.-H."/>
            <person name="Friedman R."/>
            <person name="Venter J.C."/>
        </authorList>
    </citation>
    <scope>NUCLEOTIDE SEQUENCE [LARGE SCALE GENOMIC DNA]</scope>
    <source>
        <strain evidence="5 6">MED92</strain>
    </source>
</reference>
<evidence type="ECO:0000256" key="3">
    <source>
        <dbReference type="ARBA" id="ARBA00023163"/>
    </source>
</evidence>